<feature type="transmembrane region" description="Helical" evidence="1">
    <location>
        <begin position="92"/>
        <end position="112"/>
    </location>
</feature>
<evidence type="ECO:0000313" key="2">
    <source>
        <dbReference type="EMBL" id="KLN57649.1"/>
    </source>
</evidence>
<dbReference type="PATRIC" id="fig|34073.19.peg.1182"/>
<name>A0A0H2M5L4_VARPD</name>
<gene>
    <name evidence="2" type="ORF">VPARA_11620</name>
</gene>
<keyword evidence="1" id="KW-1133">Transmembrane helix</keyword>
<organism evidence="2 3">
    <name type="scientific">Variovorax paradoxus</name>
    <dbReference type="NCBI Taxonomy" id="34073"/>
    <lineage>
        <taxon>Bacteria</taxon>
        <taxon>Pseudomonadati</taxon>
        <taxon>Pseudomonadota</taxon>
        <taxon>Betaproteobacteria</taxon>
        <taxon>Burkholderiales</taxon>
        <taxon>Comamonadaceae</taxon>
        <taxon>Variovorax</taxon>
    </lineage>
</organism>
<keyword evidence="3" id="KW-1185">Reference proteome</keyword>
<dbReference type="Proteomes" id="UP000035170">
    <property type="component" value="Unassembled WGS sequence"/>
</dbReference>
<sequence>MANMFRSVSDVEARVATDPVRQNGKAMLQLEMGMGVYGEESTTLIKQWLAEDDAREAERQRIERETWERNIKQRTVDAAELQAAQAVKATHIAFAALAISALSFLLAGVALIRAT</sequence>
<keyword evidence="1" id="KW-0812">Transmembrane</keyword>
<protein>
    <submittedName>
        <fullName evidence="2">Uncharacterized protein</fullName>
    </submittedName>
</protein>
<keyword evidence="1" id="KW-0472">Membrane</keyword>
<dbReference type="EMBL" id="JZWI01000006">
    <property type="protein sequence ID" value="KLN57649.1"/>
    <property type="molecule type" value="Genomic_DNA"/>
</dbReference>
<dbReference type="RefSeq" id="WP_047783668.1">
    <property type="nucleotide sequence ID" value="NZ_JZWI01000006.1"/>
</dbReference>
<reference evidence="2 3" key="1">
    <citation type="submission" date="2015-03" db="EMBL/GenBank/DDBJ databases">
        <title>Genome sequence of Variovorax paradoxus TBEA6.</title>
        <authorList>
            <person name="Poehlein A."/>
            <person name="Schuldes J."/>
            <person name="Wuebbeler J.H."/>
            <person name="Hiessl S."/>
            <person name="Steinbuechel A."/>
            <person name="Daniel R."/>
        </authorList>
    </citation>
    <scope>NUCLEOTIDE SEQUENCE [LARGE SCALE GENOMIC DNA]</scope>
    <source>
        <strain evidence="2 3">TBEA6</strain>
    </source>
</reference>
<comment type="caution">
    <text evidence="2">The sequence shown here is derived from an EMBL/GenBank/DDBJ whole genome shotgun (WGS) entry which is preliminary data.</text>
</comment>
<evidence type="ECO:0000256" key="1">
    <source>
        <dbReference type="SAM" id="Phobius"/>
    </source>
</evidence>
<proteinExistence type="predicted"/>
<accession>A0A0H2M5L4</accession>
<evidence type="ECO:0000313" key="3">
    <source>
        <dbReference type="Proteomes" id="UP000035170"/>
    </source>
</evidence>
<dbReference type="AlphaFoldDB" id="A0A0H2M5L4"/>